<protein>
    <recommendedName>
        <fullName evidence="5">Porin</fullName>
    </recommendedName>
</protein>
<evidence type="ECO:0000256" key="2">
    <source>
        <dbReference type="SAM" id="SignalP"/>
    </source>
</evidence>
<dbReference type="InterPro" id="IPR023614">
    <property type="entry name" value="Porin_dom_sf"/>
</dbReference>
<feature type="signal peptide" evidence="2">
    <location>
        <begin position="1"/>
        <end position="27"/>
    </location>
</feature>
<evidence type="ECO:0000313" key="4">
    <source>
        <dbReference type="Proteomes" id="UP001370348"/>
    </source>
</evidence>
<name>A0ABZ2M6M5_9BACT</name>
<accession>A0ABZ2M6M5</accession>
<dbReference type="Proteomes" id="UP001370348">
    <property type="component" value="Chromosome"/>
</dbReference>
<organism evidence="3 4">
    <name type="scientific">Pendulispora albinea</name>
    <dbReference type="NCBI Taxonomy" id="2741071"/>
    <lineage>
        <taxon>Bacteria</taxon>
        <taxon>Pseudomonadati</taxon>
        <taxon>Myxococcota</taxon>
        <taxon>Myxococcia</taxon>
        <taxon>Myxococcales</taxon>
        <taxon>Sorangiineae</taxon>
        <taxon>Pendulisporaceae</taxon>
        <taxon>Pendulispora</taxon>
    </lineage>
</organism>
<keyword evidence="4" id="KW-1185">Reference proteome</keyword>
<feature type="region of interest" description="Disordered" evidence="1">
    <location>
        <begin position="27"/>
        <end position="107"/>
    </location>
</feature>
<evidence type="ECO:0000313" key="3">
    <source>
        <dbReference type="EMBL" id="WXB17936.1"/>
    </source>
</evidence>
<dbReference type="RefSeq" id="WP_394827578.1">
    <property type="nucleotide sequence ID" value="NZ_CP089984.1"/>
</dbReference>
<reference evidence="3 4" key="1">
    <citation type="submission" date="2021-12" db="EMBL/GenBank/DDBJ databases">
        <title>Discovery of the Pendulisporaceae a myxobacterial family with distinct sporulation behavior and unique specialized metabolism.</title>
        <authorList>
            <person name="Garcia R."/>
            <person name="Popoff A."/>
            <person name="Bader C.D."/>
            <person name="Loehr J."/>
            <person name="Walesch S."/>
            <person name="Walt C."/>
            <person name="Boldt J."/>
            <person name="Bunk B."/>
            <person name="Haeckl F.J.F.P.J."/>
            <person name="Gunesch A.P."/>
            <person name="Birkelbach J."/>
            <person name="Nuebel U."/>
            <person name="Pietschmann T."/>
            <person name="Bach T."/>
            <person name="Mueller R."/>
        </authorList>
    </citation>
    <scope>NUCLEOTIDE SEQUENCE [LARGE SCALE GENOMIC DNA]</scope>
    <source>
        <strain evidence="3 4">MSr11954</strain>
    </source>
</reference>
<keyword evidence="2" id="KW-0732">Signal</keyword>
<evidence type="ECO:0000256" key="1">
    <source>
        <dbReference type="SAM" id="MobiDB-lite"/>
    </source>
</evidence>
<feature type="chain" id="PRO_5045073805" description="Porin" evidence="2">
    <location>
        <begin position="28"/>
        <end position="501"/>
    </location>
</feature>
<sequence length="501" mass="53310">MPQTRSLFSSLVMAGLVSLGAVPAAFAQTTPGSPTNQPNPQSPSTNPPGDHPTPLPAPAPSNGGNGKAGTSLEAPISGEASTSARPGAPTPVNPPPAADEGDDLSMTFHSSRTTDMQQFAEGSMNEIHIGTAKPRFALNLFGDVSFGIANRDEGNAKSEPAFAAGVFDLLFNGDLDGKILATSEVTFQYDASAPLASLERLHIRWKPTKSFFVEVGRFHTDIGYWNVAYHHGKWLQLTIERPRTILLHGGLLPVHWMGLQSGVSAPVGKATLSLVGSIGSSRDPLPDSAPGAAHNSHGTAFTPVNGGHAKLELAGLGHSDLRVGVSGVYTRIRGEISALRAGLPDTPMDEFIGNAYIAFPSVPFNFIAEGYVIEHRVSSGAQSSGLAGAKWRTYAAFAVAGYTFGRITPYIKGEYVTNKKNVSQADPYYIPKPKVPTPPDVTMDLVEGTIGARIDTSTWSALKLEYRITGGIGQRREYDELDQKLNNPIIHTWTANWSFGI</sequence>
<dbReference type="EMBL" id="CP089984">
    <property type="protein sequence ID" value="WXB17936.1"/>
    <property type="molecule type" value="Genomic_DNA"/>
</dbReference>
<gene>
    <name evidence="3" type="ORF">LZC94_11805</name>
</gene>
<dbReference type="Gene3D" id="2.40.160.10">
    <property type="entry name" value="Porin"/>
    <property type="match status" value="1"/>
</dbReference>
<evidence type="ECO:0008006" key="5">
    <source>
        <dbReference type="Google" id="ProtNLM"/>
    </source>
</evidence>
<proteinExistence type="predicted"/>
<feature type="compositionally biased region" description="Low complexity" evidence="1">
    <location>
        <begin position="28"/>
        <end position="44"/>
    </location>
</feature>
<feature type="compositionally biased region" description="Pro residues" evidence="1">
    <location>
        <begin position="45"/>
        <end position="59"/>
    </location>
</feature>
<feature type="compositionally biased region" description="Pro residues" evidence="1">
    <location>
        <begin position="88"/>
        <end position="97"/>
    </location>
</feature>